<dbReference type="EMBL" id="JABSTQ010010949">
    <property type="protein sequence ID" value="KAG0416503.1"/>
    <property type="molecule type" value="Genomic_DNA"/>
</dbReference>
<accession>A0AC60PB35</accession>
<evidence type="ECO:0000313" key="1">
    <source>
        <dbReference type="EMBL" id="KAG0416503.1"/>
    </source>
</evidence>
<evidence type="ECO:0000313" key="2">
    <source>
        <dbReference type="Proteomes" id="UP000805193"/>
    </source>
</evidence>
<proteinExistence type="predicted"/>
<organism evidence="1 2">
    <name type="scientific">Ixodes persulcatus</name>
    <name type="common">Taiga tick</name>
    <dbReference type="NCBI Taxonomy" id="34615"/>
    <lineage>
        <taxon>Eukaryota</taxon>
        <taxon>Metazoa</taxon>
        <taxon>Ecdysozoa</taxon>
        <taxon>Arthropoda</taxon>
        <taxon>Chelicerata</taxon>
        <taxon>Arachnida</taxon>
        <taxon>Acari</taxon>
        <taxon>Parasitiformes</taxon>
        <taxon>Ixodida</taxon>
        <taxon>Ixodoidea</taxon>
        <taxon>Ixodidae</taxon>
        <taxon>Ixodinae</taxon>
        <taxon>Ixodes</taxon>
    </lineage>
</organism>
<protein>
    <submittedName>
        <fullName evidence="1">Uncharacterized protein</fullName>
    </submittedName>
</protein>
<keyword evidence="2" id="KW-1185">Reference proteome</keyword>
<reference evidence="1 2" key="1">
    <citation type="journal article" date="2020" name="Cell">
        <title>Large-Scale Comparative Analyses of Tick Genomes Elucidate Their Genetic Diversity and Vector Capacities.</title>
        <authorList>
            <consortium name="Tick Genome and Microbiome Consortium (TIGMIC)"/>
            <person name="Jia N."/>
            <person name="Wang J."/>
            <person name="Shi W."/>
            <person name="Du L."/>
            <person name="Sun Y."/>
            <person name="Zhan W."/>
            <person name="Jiang J.F."/>
            <person name="Wang Q."/>
            <person name="Zhang B."/>
            <person name="Ji P."/>
            <person name="Bell-Sakyi L."/>
            <person name="Cui X.M."/>
            <person name="Yuan T.T."/>
            <person name="Jiang B.G."/>
            <person name="Yang W.F."/>
            <person name="Lam T.T."/>
            <person name="Chang Q.C."/>
            <person name="Ding S.J."/>
            <person name="Wang X.J."/>
            <person name="Zhu J.G."/>
            <person name="Ruan X.D."/>
            <person name="Zhao L."/>
            <person name="Wei J.T."/>
            <person name="Ye R.Z."/>
            <person name="Que T.C."/>
            <person name="Du C.H."/>
            <person name="Zhou Y.H."/>
            <person name="Cheng J.X."/>
            <person name="Dai P.F."/>
            <person name="Guo W.B."/>
            <person name="Han X.H."/>
            <person name="Huang E.J."/>
            <person name="Li L.F."/>
            <person name="Wei W."/>
            <person name="Gao Y.C."/>
            <person name="Liu J.Z."/>
            <person name="Shao H.Z."/>
            <person name="Wang X."/>
            <person name="Wang C.C."/>
            <person name="Yang T.C."/>
            <person name="Huo Q.B."/>
            <person name="Li W."/>
            <person name="Chen H.Y."/>
            <person name="Chen S.E."/>
            <person name="Zhou L.G."/>
            <person name="Ni X.B."/>
            <person name="Tian J.H."/>
            <person name="Sheng Y."/>
            <person name="Liu T."/>
            <person name="Pan Y.S."/>
            <person name="Xia L.Y."/>
            <person name="Li J."/>
            <person name="Zhao F."/>
            <person name="Cao W.C."/>
        </authorList>
    </citation>
    <scope>NUCLEOTIDE SEQUENCE [LARGE SCALE GENOMIC DNA]</scope>
    <source>
        <strain evidence="1">Iper-2018</strain>
    </source>
</reference>
<gene>
    <name evidence="1" type="ORF">HPB47_006360</name>
</gene>
<name>A0AC60PB35_IXOPE</name>
<sequence length="185" mass="21111">MEEELSQLPRRCLLASAFLTYLPAQPEEVRGSFIGRWCQMLSLADFRLCSFLGSEKEQLTWKAEGLPADPLSLENAVLLLQIVDYDDYESAIRYQDSVKAGSDCFVVGDSPGQIVTRFRSVETRKKVAEGSILNSPSGARETSNGRWYNRWPEEECLLPVTCLWLWITRQQRGDLTRFGPRTRLN</sequence>
<comment type="caution">
    <text evidence="1">The sequence shown here is derived from an EMBL/GenBank/DDBJ whole genome shotgun (WGS) entry which is preliminary data.</text>
</comment>
<dbReference type="Proteomes" id="UP000805193">
    <property type="component" value="Unassembled WGS sequence"/>
</dbReference>